<comment type="caution">
    <text evidence="1">The sequence shown here is derived from an EMBL/GenBank/DDBJ whole genome shotgun (WGS) entry which is preliminary data.</text>
</comment>
<dbReference type="Pfam" id="PF03864">
    <property type="entry name" value="Phage_cap_E"/>
    <property type="match status" value="1"/>
</dbReference>
<sequence length="349" mass="39274">MDLFSTTALNRVVDETPVVRTAFFLNRFFTEYETSDTEDVKFDVKKPGRRLITPLVSPLVKGRIVREQGFRSKSVSPAYLKEKRVFEPGKYFKRTVGEKLGGSLTPEQRLAASVAFALNEQIEMWQGRLEQMAAETIRTGKIVLESQDYEKNEIDFGRDADLTVVLTGSDKWDTGNFLDDIEDFGQLIFDKSGLVANDVLMAVDVWKTIRARIMADDAFGKAARLMLDMTVATLTQARVELGPMVIKEGVRLVALFGEYRLWVHSDKYEDPETGQEVDLLPAGEIVMCANVEGVRHFGAIKDLKAGMQARQFFVKSWEEEEPSVRYVLGQSAPLLVPYRPNGSLGAKVR</sequence>
<dbReference type="RefSeq" id="WP_238226203.1">
    <property type="nucleotide sequence ID" value="NZ_BPQD01000016.1"/>
</dbReference>
<dbReference type="EMBL" id="JAUFPX010000015">
    <property type="protein sequence ID" value="MDN3592106.1"/>
    <property type="molecule type" value="Genomic_DNA"/>
</dbReference>
<reference evidence="2" key="1">
    <citation type="journal article" date="2019" name="Int. J. Syst. Evol. Microbiol.">
        <title>The Global Catalogue of Microorganisms (GCM) 10K type strain sequencing project: providing services to taxonomists for standard genome sequencing and annotation.</title>
        <authorList>
            <consortium name="The Broad Institute Genomics Platform"/>
            <consortium name="The Broad Institute Genome Sequencing Center for Infectious Disease"/>
            <person name="Wu L."/>
            <person name="Ma J."/>
        </authorList>
    </citation>
    <scope>NUCLEOTIDE SEQUENCE [LARGE SCALE GENOMIC DNA]</scope>
    <source>
        <strain evidence="2">CECT 7069</strain>
    </source>
</reference>
<proteinExistence type="inferred from homology"/>
<organism evidence="1 2">
    <name type="scientific">Methylobacterium adhaesivum</name>
    <dbReference type="NCBI Taxonomy" id="333297"/>
    <lineage>
        <taxon>Bacteria</taxon>
        <taxon>Pseudomonadati</taxon>
        <taxon>Pseudomonadota</taxon>
        <taxon>Alphaproteobacteria</taxon>
        <taxon>Hyphomicrobiales</taxon>
        <taxon>Methylobacteriaceae</taxon>
        <taxon>Methylobacterium</taxon>
    </lineage>
</organism>
<dbReference type="Proteomes" id="UP001224644">
    <property type="component" value="Unassembled WGS sequence"/>
</dbReference>
<dbReference type="InterPro" id="IPR005564">
    <property type="entry name" value="Major_capsid_GpE"/>
</dbReference>
<dbReference type="Gene3D" id="3.30.1930.10">
    <property type="entry name" value="capsid protein of prophage domain"/>
    <property type="match status" value="1"/>
</dbReference>
<gene>
    <name evidence="1" type="ORF">QWZ12_16025</name>
</gene>
<keyword evidence="2" id="KW-1185">Reference proteome</keyword>
<accession>A0ABT8BLN6</accession>
<evidence type="ECO:0000313" key="1">
    <source>
        <dbReference type="EMBL" id="MDN3592106.1"/>
    </source>
</evidence>
<evidence type="ECO:0000313" key="2">
    <source>
        <dbReference type="Proteomes" id="UP001224644"/>
    </source>
</evidence>
<name>A0ABT8BLN6_9HYPH</name>
<protein>
    <submittedName>
        <fullName evidence="1">Major capsid protein</fullName>
    </submittedName>
</protein>
<dbReference type="HAMAP" id="MF_04133">
    <property type="entry name" value="CAPSID_LAMBDA"/>
    <property type="match status" value="1"/>
</dbReference>
<dbReference type="Gene3D" id="3.15.30.10">
    <property type="entry name" value="putative capsid protein of prophage domain like"/>
    <property type="match status" value="1"/>
</dbReference>